<name>A0ABW3MHL9_9PSEU</name>
<keyword evidence="2" id="KW-0503">Monooxygenase</keyword>
<dbReference type="SUPFAM" id="SSF51905">
    <property type="entry name" value="FAD/NAD(P)-binding domain"/>
    <property type="match status" value="1"/>
</dbReference>
<protein>
    <submittedName>
        <fullName evidence="2">FAD-dependent monooxygenase</fullName>
    </submittedName>
</protein>
<dbReference type="Gene3D" id="3.50.50.60">
    <property type="entry name" value="FAD/NAD(P)-binding domain"/>
    <property type="match status" value="1"/>
</dbReference>
<feature type="non-terminal residue" evidence="2">
    <location>
        <position position="48"/>
    </location>
</feature>
<reference evidence="3" key="1">
    <citation type="journal article" date="2019" name="Int. J. Syst. Evol. Microbiol.">
        <title>The Global Catalogue of Microorganisms (GCM) 10K type strain sequencing project: providing services to taxonomists for standard genome sequencing and annotation.</title>
        <authorList>
            <consortium name="The Broad Institute Genomics Platform"/>
            <consortium name="The Broad Institute Genome Sequencing Center for Infectious Disease"/>
            <person name="Wu L."/>
            <person name="Ma J."/>
        </authorList>
    </citation>
    <scope>NUCLEOTIDE SEQUENCE [LARGE SCALE GENOMIC DNA]</scope>
    <source>
        <strain evidence="3">JCM 31486</strain>
    </source>
</reference>
<accession>A0ABW3MHL9</accession>
<evidence type="ECO:0000259" key="1">
    <source>
        <dbReference type="Pfam" id="PF01494"/>
    </source>
</evidence>
<evidence type="ECO:0000313" key="2">
    <source>
        <dbReference type="EMBL" id="MFD1050177.1"/>
    </source>
</evidence>
<dbReference type="InterPro" id="IPR002938">
    <property type="entry name" value="FAD-bd"/>
</dbReference>
<keyword evidence="2" id="KW-0560">Oxidoreductase</keyword>
<organism evidence="2 3">
    <name type="scientific">Kibdelosporangium lantanae</name>
    <dbReference type="NCBI Taxonomy" id="1497396"/>
    <lineage>
        <taxon>Bacteria</taxon>
        <taxon>Bacillati</taxon>
        <taxon>Actinomycetota</taxon>
        <taxon>Actinomycetes</taxon>
        <taxon>Pseudonocardiales</taxon>
        <taxon>Pseudonocardiaceae</taxon>
        <taxon>Kibdelosporangium</taxon>
    </lineage>
</organism>
<sequence>MDTEVLVVGAGPTGLTLANEMVVAGVPAVLVDKLPARSELSRAGGVQP</sequence>
<gene>
    <name evidence="2" type="ORF">ACFQ1S_33970</name>
</gene>
<dbReference type="Proteomes" id="UP001597045">
    <property type="component" value="Unassembled WGS sequence"/>
</dbReference>
<keyword evidence="3" id="KW-1185">Reference proteome</keyword>
<dbReference type="EMBL" id="JBHTIS010002661">
    <property type="protein sequence ID" value="MFD1050177.1"/>
    <property type="molecule type" value="Genomic_DNA"/>
</dbReference>
<comment type="caution">
    <text evidence="2">The sequence shown here is derived from an EMBL/GenBank/DDBJ whole genome shotgun (WGS) entry which is preliminary data.</text>
</comment>
<dbReference type="Pfam" id="PF01494">
    <property type="entry name" value="FAD_binding_3"/>
    <property type="match status" value="1"/>
</dbReference>
<dbReference type="InterPro" id="IPR036188">
    <property type="entry name" value="FAD/NAD-bd_sf"/>
</dbReference>
<proteinExistence type="predicted"/>
<dbReference type="GO" id="GO:0004497">
    <property type="term" value="F:monooxygenase activity"/>
    <property type="evidence" value="ECO:0007669"/>
    <property type="project" value="UniProtKB-KW"/>
</dbReference>
<feature type="domain" description="FAD-binding" evidence="1">
    <location>
        <begin position="2"/>
        <end position="47"/>
    </location>
</feature>
<evidence type="ECO:0000313" key="3">
    <source>
        <dbReference type="Proteomes" id="UP001597045"/>
    </source>
</evidence>